<dbReference type="HOGENOM" id="CLU_2468918_0_0_1"/>
<dbReference type="Pfam" id="PF14479">
    <property type="entry name" value="HeLo"/>
    <property type="match status" value="1"/>
</dbReference>
<accession>M2QTP4</accession>
<evidence type="ECO:0000313" key="3">
    <source>
        <dbReference type="Proteomes" id="UP000016934"/>
    </source>
</evidence>
<organism evidence="2 3">
    <name type="scientific">Cochliobolus sativus (strain ND90Pr / ATCC 201652)</name>
    <name type="common">Common root rot and spot blotch fungus</name>
    <name type="synonym">Bipolaris sorokiniana</name>
    <dbReference type="NCBI Taxonomy" id="665912"/>
    <lineage>
        <taxon>Eukaryota</taxon>
        <taxon>Fungi</taxon>
        <taxon>Dikarya</taxon>
        <taxon>Ascomycota</taxon>
        <taxon>Pezizomycotina</taxon>
        <taxon>Dothideomycetes</taxon>
        <taxon>Pleosporomycetidae</taxon>
        <taxon>Pleosporales</taxon>
        <taxon>Pleosporineae</taxon>
        <taxon>Pleosporaceae</taxon>
        <taxon>Bipolaris</taxon>
    </lineage>
</organism>
<dbReference type="InterPro" id="IPR038305">
    <property type="entry name" value="HeLo_sf"/>
</dbReference>
<proteinExistence type="predicted"/>
<dbReference type="Proteomes" id="UP000016934">
    <property type="component" value="Unassembled WGS sequence"/>
</dbReference>
<dbReference type="RefSeq" id="XP_007705647.1">
    <property type="nucleotide sequence ID" value="XM_007707457.1"/>
</dbReference>
<feature type="domain" description="Prion-inhibition and propagation HeLo" evidence="1">
    <location>
        <begin position="46"/>
        <end position="87"/>
    </location>
</feature>
<dbReference type="GeneID" id="19132382"/>
<dbReference type="EMBL" id="KB445655">
    <property type="protein sequence ID" value="EMD58539.1"/>
    <property type="molecule type" value="Genomic_DNA"/>
</dbReference>
<protein>
    <recommendedName>
        <fullName evidence="1">Prion-inhibition and propagation HeLo domain-containing protein</fullName>
    </recommendedName>
</protein>
<evidence type="ECO:0000259" key="1">
    <source>
        <dbReference type="Pfam" id="PF14479"/>
    </source>
</evidence>
<dbReference type="OrthoDB" id="20872at2759"/>
<gene>
    <name evidence="2" type="ORF">COCSADRAFT_165363</name>
</gene>
<dbReference type="Gene3D" id="1.20.120.1020">
    <property type="entry name" value="Prion-inhibition and propagation, HeLo domain"/>
    <property type="match status" value="1"/>
</dbReference>
<reference evidence="3" key="2">
    <citation type="journal article" date="2013" name="PLoS Genet.">
        <title>Comparative genome structure, secondary metabolite, and effector coding capacity across Cochliobolus pathogens.</title>
        <authorList>
            <person name="Condon B.J."/>
            <person name="Leng Y."/>
            <person name="Wu D."/>
            <person name="Bushley K.E."/>
            <person name="Ohm R.A."/>
            <person name="Otillar R."/>
            <person name="Martin J."/>
            <person name="Schackwitz W."/>
            <person name="Grimwood J."/>
            <person name="MohdZainudin N."/>
            <person name="Xue C."/>
            <person name="Wang R."/>
            <person name="Manning V.A."/>
            <person name="Dhillon B."/>
            <person name="Tu Z.J."/>
            <person name="Steffenson B.J."/>
            <person name="Salamov A."/>
            <person name="Sun H."/>
            <person name="Lowry S."/>
            <person name="LaButti K."/>
            <person name="Han J."/>
            <person name="Copeland A."/>
            <person name="Lindquist E."/>
            <person name="Barry K."/>
            <person name="Schmutz J."/>
            <person name="Baker S.E."/>
            <person name="Ciuffetti L.M."/>
            <person name="Grigoriev I.V."/>
            <person name="Zhong S."/>
            <person name="Turgeon B.G."/>
        </authorList>
    </citation>
    <scope>NUCLEOTIDE SEQUENCE [LARGE SCALE GENOMIC DNA]</scope>
    <source>
        <strain evidence="3">ND90Pr / ATCC 201652</strain>
    </source>
</reference>
<keyword evidence="3" id="KW-1185">Reference proteome</keyword>
<evidence type="ECO:0000313" key="2">
    <source>
        <dbReference type="EMBL" id="EMD58539.1"/>
    </source>
</evidence>
<dbReference type="AlphaFoldDB" id="M2QTP4"/>
<dbReference type="KEGG" id="bsc:COCSADRAFT_165363"/>
<reference evidence="2 3" key="1">
    <citation type="journal article" date="2012" name="PLoS Pathog.">
        <title>Diverse lifestyles and strategies of plant pathogenesis encoded in the genomes of eighteen Dothideomycetes fungi.</title>
        <authorList>
            <person name="Ohm R.A."/>
            <person name="Feau N."/>
            <person name="Henrissat B."/>
            <person name="Schoch C.L."/>
            <person name="Horwitz B.A."/>
            <person name="Barry K.W."/>
            <person name="Condon B.J."/>
            <person name="Copeland A.C."/>
            <person name="Dhillon B."/>
            <person name="Glaser F."/>
            <person name="Hesse C.N."/>
            <person name="Kosti I."/>
            <person name="LaButti K."/>
            <person name="Lindquist E.A."/>
            <person name="Lucas S."/>
            <person name="Salamov A.A."/>
            <person name="Bradshaw R.E."/>
            <person name="Ciuffetti L."/>
            <person name="Hamelin R.C."/>
            <person name="Kema G.H.J."/>
            <person name="Lawrence C."/>
            <person name="Scott J.A."/>
            <person name="Spatafora J.W."/>
            <person name="Turgeon B.G."/>
            <person name="de Wit P.J.G.M."/>
            <person name="Zhong S."/>
            <person name="Goodwin S.B."/>
            <person name="Grigoriev I.V."/>
        </authorList>
    </citation>
    <scope>NUCLEOTIDE SEQUENCE [LARGE SCALE GENOMIC DNA]</scope>
    <source>
        <strain evidence="3">ND90Pr / ATCC 201652</strain>
    </source>
</reference>
<name>M2QTP4_COCSN</name>
<dbReference type="InterPro" id="IPR029498">
    <property type="entry name" value="HeLo_dom"/>
</dbReference>
<sequence length="88" mass="9729">MPLAQGKNKSRDESVDEIFRSSTNATKAALAVLLTTEAMAEVVVIALGLPGLFTTCIESFELIQYAKTFEDDRRDLVLRLEILEARLA</sequence>